<keyword evidence="5" id="KW-0411">Iron-sulfur</keyword>
<dbReference type="InterPro" id="IPR010327">
    <property type="entry name" value="FldB/FldC_alpha/beta"/>
</dbReference>
<comment type="cofactor">
    <cofactor evidence="1">
        <name>[4Fe-4S] cluster</name>
        <dbReference type="ChEBI" id="CHEBI:49883"/>
    </cofactor>
</comment>
<evidence type="ECO:0000313" key="6">
    <source>
        <dbReference type="EMBL" id="CDL91178.1"/>
    </source>
</evidence>
<sequence length="407" mass="46419">MGKSKAMQMCRKIISDGYEQASKAKKNGELVGWATSIFPQEIPEAFGINVVYPENHAAAVSAKHGSLDLCETAESKGYSNDICSYARVNLGYMYEKQCESLNIPEPDFILCCTNLCNTVEKWYENLAKHYNIPLIMIDTPYNVDYEVTREKIDYIKGQFEEAIKQLEKITGKKFDENKFKKIMDISSKAGSLWKEAMSLAKNVPSPMGGFDLFNYMAIIVCARGKQETVDTFTQLVKELKENTANGETTFRGEEKYRIMYDGIPCWNYLSYKLKLFTKYGINMVGSAYLDTWAIQYESGDLDGMAKAYSALLNNININRLIDSRTDVIKKFKCDGAVYHMNRSCKIMDFLQYELARRVEENTGVPYTRFDGDQSDPRNFTKAQFETRIQGLAEIMESNKKQGGNENE</sequence>
<dbReference type="AlphaFoldDB" id="W6N3W0"/>
<evidence type="ECO:0000256" key="4">
    <source>
        <dbReference type="ARBA" id="ARBA00023004"/>
    </source>
</evidence>
<keyword evidence="3" id="KW-0479">Metal-binding</keyword>
<evidence type="ECO:0000313" key="7">
    <source>
        <dbReference type="Proteomes" id="UP000019482"/>
    </source>
</evidence>
<dbReference type="GO" id="GO:0051536">
    <property type="term" value="F:iron-sulfur cluster binding"/>
    <property type="evidence" value="ECO:0007669"/>
    <property type="project" value="UniProtKB-KW"/>
</dbReference>
<dbReference type="GeneID" id="29420151"/>
<proteinExistence type="inferred from homology"/>
<comment type="similarity">
    <text evidence="2">Belongs to the FldB/FldC dehydratase alpha/beta subunit family.</text>
</comment>
<protein>
    <submittedName>
        <fullName evidence="6">Benzoyl-CoA reductase subunit BadE</fullName>
        <ecNumber evidence="6">1.3.7.8</ecNumber>
    </submittedName>
</protein>
<dbReference type="Proteomes" id="UP000019482">
    <property type="component" value="Unassembled WGS sequence"/>
</dbReference>
<comment type="caution">
    <text evidence="6">The sequence shown here is derived from an EMBL/GenBank/DDBJ whole genome shotgun (WGS) entry which is preliminary data.</text>
</comment>
<dbReference type="Pfam" id="PF06050">
    <property type="entry name" value="HGD-D"/>
    <property type="match status" value="1"/>
</dbReference>
<evidence type="ECO:0000256" key="1">
    <source>
        <dbReference type="ARBA" id="ARBA00001966"/>
    </source>
</evidence>
<evidence type="ECO:0000256" key="3">
    <source>
        <dbReference type="ARBA" id="ARBA00022723"/>
    </source>
</evidence>
<dbReference type="Gene3D" id="3.40.50.11890">
    <property type="match status" value="1"/>
</dbReference>
<keyword evidence="6" id="KW-0560">Oxidoreductase</keyword>
<evidence type="ECO:0000256" key="2">
    <source>
        <dbReference type="ARBA" id="ARBA00005806"/>
    </source>
</evidence>
<keyword evidence="4" id="KW-0408">Iron</keyword>
<dbReference type="OrthoDB" id="9810278at2"/>
<evidence type="ECO:0000256" key="5">
    <source>
        <dbReference type="ARBA" id="ARBA00023014"/>
    </source>
</evidence>
<reference evidence="6 7" key="1">
    <citation type="journal article" date="2015" name="Genome Announc.">
        <title>Draft Genome Sequence of Clostridium tyrobutyricum Strain DIVETGP, Isolated from Cow's Milk for Grana Padano Production.</title>
        <authorList>
            <person name="Soggiu A."/>
            <person name="Piras C."/>
            <person name="Gaiarsa S."/>
            <person name="Sassera D."/>
            <person name="Roncada P."/>
            <person name="Bendixen E."/>
            <person name="Brasca M."/>
            <person name="Bonizzi L."/>
        </authorList>
    </citation>
    <scope>NUCLEOTIDE SEQUENCE [LARGE SCALE GENOMIC DNA]</scope>
    <source>
        <strain evidence="6 7">DIVETGP</strain>
    </source>
</reference>
<dbReference type="EC" id="1.3.7.8" evidence="6"/>
<dbReference type="EMBL" id="CBXI010000021">
    <property type="protein sequence ID" value="CDL91178.1"/>
    <property type="molecule type" value="Genomic_DNA"/>
</dbReference>
<name>W6N3W0_CLOTY</name>
<keyword evidence="7" id="KW-1185">Reference proteome</keyword>
<dbReference type="GO" id="GO:0016836">
    <property type="term" value="F:hydro-lyase activity"/>
    <property type="evidence" value="ECO:0007669"/>
    <property type="project" value="UniProtKB-ARBA"/>
</dbReference>
<organism evidence="6 7">
    <name type="scientific">Clostridium tyrobutyricum DIVETGP</name>
    <dbReference type="NCBI Taxonomy" id="1408889"/>
    <lineage>
        <taxon>Bacteria</taxon>
        <taxon>Bacillati</taxon>
        <taxon>Bacillota</taxon>
        <taxon>Clostridia</taxon>
        <taxon>Eubacteriales</taxon>
        <taxon>Clostridiaceae</taxon>
        <taxon>Clostridium</taxon>
    </lineage>
</organism>
<dbReference type="GO" id="GO:0018522">
    <property type="term" value="F:benzoyl-CoA reductase activity"/>
    <property type="evidence" value="ECO:0007669"/>
    <property type="project" value="UniProtKB-EC"/>
</dbReference>
<gene>
    <name evidence="6" type="ORF">CTDIVETGP_1248</name>
</gene>
<dbReference type="GO" id="GO:0046872">
    <property type="term" value="F:metal ion binding"/>
    <property type="evidence" value="ECO:0007669"/>
    <property type="project" value="UniProtKB-KW"/>
</dbReference>
<accession>W6N3W0</accession>
<dbReference type="Gene3D" id="3.40.50.11900">
    <property type="match status" value="1"/>
</dbReference>
<dbReference type="PANTHER" id="PTHR30548:SF4">
    <property type="entry name" value="SUBUNIT OF OXYGEN-SENSITIVE 2-HYDROXYISOCAPROYL-COA DEHYDRATASE"/>
    <property type="match status" value="1"/>
</dbReference>
<dbReference type="PANTHER" id="PTHR30548">
    <property type="entry name" value="2-HYDROXYGLUTARYL-COA DEHYDRATASE, D-COMPONENT-RELATED"/>
    <property type="match status" value="1"/>
</dbReference>
<dbReference type="RefSeq" id="WP_017895938.1">
    <property type="nucleotide sequence ID" value="NZ_CBXI010000021.1"/>
</dbReference>